<gene>
    <name evidence="1" type="ORF">EJB05_35152</name>
</gene>
<keyword evidence="2" id="KW-1185">Reference proteome</keyword>
<dbReference type="EMBL" id="RWGY01000029">
    <property type="protein sequence ID" value="TVU19027.1"/>
    <property type="molecule type" value="Genomic_DNA"/>
</dbReference>
<evidence type="ECO:0000313" key="1">
    <source>
        <dbReference type="EMBL" id="TVU19027.1"/>
    </source>
</evidence>
<reference evidence="1 2" key="1">
    <citation type="journal article" date="2019" name="Sci. Rep.">
        <title>A high-quality genome of Eragrostis curvula grass provides insights into Poaceae evolution and supports new strategies to enhance forage quality.</title>
        <authorList>
            <person name="Carballo J."/>
            <person name="Santos B.A.C.M."/>
            <person name="Zappacosta D."/>
            <person name="Garbus I."/>
            <person name="Selva J.P."/>
            <person name="Gallo C.A."/>
            <person name="Diaz A."/>
            <person name="Albertini E."/>
            <person name="Caccamo M."/>
            <person name="Echenique V."/>
        </authorList>
    </citation>
    <scope>NUCLEOTIDE SEQUENCE [LARGE SCALE GENOMIC DNA]</scope>
    <source>
        <strain evidence="2">cv. Victoria</strain>
        <tissue evidence="1">Leaf</tissue>
    </source>
</reference>
<evidence type="ECO:0000313" key="2">
    <source>
        <dbReference type="Proteomes" id="UP000324897"/>
    </source>
</evidence>
<organism evidence="1 2">
    <name type="scientific">Eragrostis curvula</name>
    <name type="common">weeping love grass</name>
    <dbReference type="NCBI Taxonomy" id="38414"/>
    <lineage>
        <taxon>Eukaryota</taxon>
        <taxon>Viridiplantae</taxon>
        <taxon>Streptophyta</taxon>
        <taxon>Embryophyta</taxon>
        <taxon>Tracheophyta</taxon>
        <taxon>Spermatophyta</taxon>
        <taxon>Magnoliopsida</taxon>
        <taxon>Liliopsida</taxon>
        <taxon>Poales</taxon>
        <taxon>Poaceae</taxon>
        <taxon>PACMAD clade</taxon>
        <taxon>Chloridoideae</taxon>
        <taxon>Eragrostideae</taxon>
        <taxon>Eragrostidinae</taxon>
        <taxon>Eragrostis</taxon>
    </lineage>
</organism>
<sequence>MNPVSPASALSPEAASAPPLLSISCSLHEAIGQLLCHIKTRSTAHLLAPRSQGAGYVFYDTSSRAHAS</sequence>
<dbReference type="Gramene" id="TVU19027">
    <property type="protein sequence ID" value="TVU19027"/>
    <property type="gene ID" value="EJB05_35152"/>
</dbReference>
<name>A0A5J9U6C8_9POAL</name>
<dbReference type="AlphaFoldDB" id="A0A5J9U6C8"/>
<comment type="caution">
    <text evidence="1">The sequence shown here is derived from an EMBL/GenBank/DDBJ whole genome shotgun (WGS) entry which is preliminary data.</text>
</comment>
<protein>
    <submittedName>
        <fullName evidence="1">Uncharacterized protein</fullName>
    </submittedName>
</protein>
<accession>A0A5J9U6C8</accession>
<dbReference type="Proteomes" id="UP000324897">
    <property type="component" value="Chromosome 7"/>
</dbReference>
<proteinExistence type="predicted"/>